<feature type="compositionally biased region" description="Pro residues" evidence="1">
    <location>
        <begin position="139"/>
        <end position="159"/>
    </location>
</feature>
<accession>A0A550BRT9</accession>
<feature type="region of interest" description="Disordered" evidence="1">
    <location>
        <begin position="138"/>
        <end position="220"/>
    </location>
</feature>
<sequence length="324" mass="34289">MSAPRITKALTADVDGSDDGLYFCEPAFHRPGAISAKNDVRFYMVYSPEGAEGVYLSMHQVKALGKDVSWNKFEEAEGAIKAFRDICKMQHGGHTSPPQAPRVAFNDRTLTQYLASVGLDGVYRKQCAARLAAAASYVPTPPTPPSSPPPSLRTPPPPARRVQPMSGPLSPPVRPPSSQSRSLSTTSAPMRTAPPMSARPTRSAGTGGTRSAHRSSRTVDTAAVTAVESWIDGLSAAMDNTHLVPPTPGGESVALSDIQSAASVDDHNSASYIVVATGAPSTIYASWRHAQRQCKTLQRGGYPDAAVLIAKNGDERDRIIAGIS</sequence>
<name>A0A550BRT9_9AGAR</name>
<feature type="compositionally biased region" description="Low complexity" evidence="1">
    <location>
        <begin position="176"/>
        <end position="189"/>
    </location>
</feature>
<evidence type="ECO:0000313" key="3">
    <source>
        <dbReference type="Proteomes" id="UP000320762"/>
    </source>
</evidence>
<organism evidence="2 3">
    <name type="scientific">Schizophyllum amplum</name>
    <dbReference type="NCBI Taxonomy" id="97359"/>
    <lineage>
        <taxon>Eukaryota</taxon>
        <taxon>Fungi</taxon>
        <taxon>Dikarya</taxon>
        <taxon>Basidiomycota</taxon>
        <taxon>Agaricomycotina</taxon>
        <taxon>Agaricomycetes</taxon>
        <taxon>Agaricomycetidae</taxon>
        <taxon>Agaricales</taxon>
        <taxon>Schizophyllaceae</taxon>
        <taxon>Schizophyllum</taxon>
    </lineage>
</organism>
<dbReference type="AlphaFoldDB" id="A0A550BRT9"/>
<dbReference type="Proteomes" id="UP000320762">
    <property type="component" value="Unassembled WGS sequence"/>
</dbReference>
<reference evidence="2 3" key="1">
    <citation type="journal article" date="2019" name="New Phytol.">
        <title>Comparative genomics reveals unique wood-decay strategies and fruiting body development in the Schizophyllaceae.</title>
        <authorList>
            <person name="Almasi E."/>
            <person name="Sahu N."/>
            <person name="Krizsan K."/>
            <person name="Balint B."/>
            <person name="Kovacs G.M."/>
            <person name="Kiss B."/>
            <person name="Cseklye J."/>
            <person name="Drula E."/>
            <person name="Henrissat B."/>
            <person name="Nagy I."/>
            <person name="Chovatia M."/>
            <person name="Adam C."/>
            <person name="LaButti K."/>
            <person name="Lipzen A."/>
            <person name="Riley R."/>
            <person name="Grigoriev I.V."/>
            <person name="Nagy L.G."/>
        </authorList>
    </citation>
    <scope>NUCLEOTIDE SEQUENCE [LARGE SCALE GENOMIC DNA]</scope>
    <source>
        <strain evidence="2 3">NL-1724</strain>
    </source>
</reference>
<protein>
    <submittedName>
        <fullName evidence="2">Uncharacterized protein</fullName>
    </submittedName>
</protein>
<gene>
    <name evidence="2" type="ORF">BD626DRAFT_578728</name>
</gene>
<proteinExistence type="predicted"/>
<comment type="caution">
    <text evidence="2">The sequence shown here is derived from an EMBL/GenBank/DDBJ whole genome shotgun (WGS) entry which is preliminary data.</text>
</comment>
<keyword evidence="3" id="KW-1185">Reference proteome</keyword>
<dbReference type="EMBL" id="VDMD01000207">
    <property type="protein sequence ID" value="TRM55255.1"/>
    <property type="molecule type" value="Genomic_DNA"/>
</dbReference>
<evidence type="ECO:0000256" key="1">
    <source>
        <dbReference type="SAM" id="MobiDB-lite"/>
    </source>
</evidence>
<evidence type="ECO:0000313" key="2">
    <source>
        <dbReference type="EMBL" id="TRM55255.1"/>
    </source>
</evidence>